<gene>
    <name evidence="1" type="ORF">SAMN04490220_2002</name>
</gene>
<organism evidence="1 2">
    <name type="scientific">Rhodococcus jostii</name>
    <dbReference type="NCBI Taxonomy" id="132919"/>
    <lineage>
        <taxon>Bacteria</taxon>
        <taxon>Bacillati</taxon>
        <taxon>Actinomycetota</taxon>
        <taxon>Actinomycetes</taxon>
        <taxon>Mycobacteriales</taxon>
        <taxon>Nocardiaceae</taxon>
        <taxon>Rhodococcus</taxon>
    </lineage>
</organism>
<proteinExistence type="predicted"/>
<name>A0A1H4TNF7_RHOJO</name>
<dbReference type="RefSeq" id="WP_240319708.1">
    <property type="nucleotide sequence ID" value="NZ_FNTL01000004.1"/>
</dbReference>
<reference evidence="2" key="1">
    <citation type="submission" date="2016-10" db="EMBL/GenBank/DDBJ databases">
        <authorList>
            <person name="Varghese N."/>
        </authorList>
    </citation>
    <scope>NUCLEOTIDE SEQUENCE [LARGE SCALE GENOMIC DNA]</scope>
    <source>
        <strain evidence="2">DSM 44719</strain>
    </source>
</reference>
<dbReference type="AlphaFoldDB" id="A0A1H4TNF7"/>
<evidence type="ECO:0000313" key="2">
    <source>
        <dbReference type="Proteomes" id="UP000183407"/>
    </source>
</evidence>
<evidence type="ECO:0000313" key="1">
    <source>
        <dbReference type="EMBL" id="SEC57760.1"/>
    </source>
</evidence>
<accession>A0A1H4TNF7</accession>
<dbReference type="Proteomes" id="UP000183407">
    <property type="component" value="Unassembled WGS sequence"/>
</dbReference>
<protein>
    <submittedName>
        <fullName evidence="1">Uncharacterized protein</fullName>
    </submittedName>
</protein>
<sequence>MGLLIVDLPRSWPRRAALDAAAEALREHGVRDWTRLELRTTTPTGTDLIRQFTFTYWAAPTRRGRVHNLRYSDLWERLGHADRAALLHVAAGGASGADVADTVMRVGGGESLLRDHSGTPHLPPSLRHFLRAMKDPRR</sequence>
<dbReference type="EMBL" id="FNTL01000004">
    <property type="protein sequence ID" value="SEC57760.1"/>
    <property type="molecule type" value="Genomic_DNA"/>
</dbReference>